<organism evidence="1 2">
    <name type="scientific">Glossina austeni</name>
    <name type="common">Savannah tsetse fly</name>
    <dbReference type="NCBI Taxonomy" id="7395"/>
    <lineage>
        <taxon>Eukaryota</taxon>
        <taxon>Metazoa</taxon>
        <taxon>Ecdysozoa</taxon>
        <taxon>Arthropoda</taxon>
        <taxon>Hexapoda</taxon>
        <taxon>Insecta</taxon>
        <taxon>Pterygota</taxon>
        <taxon>Neoptera</taxon>
        <taxon>Endopterygota</taxon>
        <taxon>Diptera</taxon>
        <taxon>Brachycera</taxon>
        <taxon>Muscomorpha</taxon>
        <taxon>Hippoboscoidea</taxon>
        <taxon>Glossinidae</taxon>
        <taxon>Glossina</taxon>
    </lineage>
</organism>
<sequence>MFNDRETSFKSHVCKKLYERSRCNVACHDKIYTGRGCDAALYIKQCSGYNTAFKPSNDSANILVLGSLLHSGASDHMANDMWHVKKDEKFDLLLKLIFGKITKAL</sequence>
<dbReference type="AlphaFoldDB" id="A0A1A9UNR0"/>
<keyword evidence="2" id="KW-1185">Reference proteome</keyword>
<name>A0A1A9UNR0_GLOAU</name>
<evidence type="ECO:0000313" key="1">
    <source>
        <dbReference type="EnsemblMetazoa" id="GAUT010563-PA"/>
    </source>
</evidence>
<proteinExistence type="predicted"/>
<dbReference type="VEuPathDB" id="VectorBase:GAUT010563"/>
<dbReference type="Proteomes" id="UP000078200">
    <property type="component" value="Unassembled WGS sequence"/>
</dbReference>
<evidence type="ECO:0000313" key="2">
    <source>
        <dbReference type="Proteomes" id="UP000078200"/>
    </source>
</evidence>
<dbReference type="EnsemblMetazoa" id="GAUT010563-RA">
    <property type="protein sequence ID" value="GAUT010563-PA"/>
    <property type="gene ID" value="GAUT010563"/>
</dbReference>
<accession>A0A1A9UNR0</accession>
<reference evidence="1" key="1">
    <citation type="submission" date="2020-05" db="UniProtKB">
        <authorList>
            <consortium name="EnsemblMetazoa"/>
        </authorList>
    </citation>
    <scope>IDENTIFICATION</scope>
    <source>
        <strain evidence="1">TTRI</strain>
    </source>
</reference>
<protein>
    <submittedName>
        <fullName evidence="1">Uncharacterized protein</fullName>
    </submittedName>
</protein>